<keyword evidence="1" id="KW-1133">Transmembrane helix</keyword>
<keyword evidence="1" id="KW-0812">Transmembrane</keyword>
<evidence type="ECO:0008006" key="4">
    <source>
        <dbReference type="Google" id="ProtNLM"/>
    </source>
</evidence>
<sequence>MQIFAAFDHNIFLELAISKLKENDIRDIYAVPLDKRKKDMKMFDNIHQSDGISLIDIGMIFAFLGGTIGAARGFAMDWGPINWGLIGAGSGFLVGFAIDLIINLVKRKKLRVSKNRGPEVILIVTCTKDQAKQVERIMWDHLARGLAATQTSVGTVQEGT</sequence>
<gene>
    <name evidence="2" type="ORF">EAV92_06750</name>
</gene>
<dbReference type="KEGG" id="coh:EAV92_06750"/>
<accession>A0A3G3K5S5</accession>
<organism evidence="2 3">
    <name type="scientific">Cohnella candidum</name>
    <dbReference type="NCBI Taxonomy" id="2674991"/>
    <lineage>
        <taxon>Bacteria</taxon>
        <taxon>Bacillati</taxon>
        <taxon>Bacillota</taxon>
        <taxon>Bacilli</taxon>
        <taxon>Bacillales</taxon>
        <taxon>Paenibacillaceae</taxon>
        <taxon>Cohnella</taxon>
    </lineage>
</organism>
<protein>
    <recommendedName>
        <fullName evidence="4">DUF1269 domain-containing protein</fullName>
    </recommendedName>
</protein>
<proteinExistence type="predicted"/>
<feature type="transmembrane region" description="Helical" evidence="1">
    <location>
        <begin position="51"/>
        <end position="71"/>
    </location>
</feature>
<feature type="transmembrane region" description="Helical" evidence="1">
    <location>
        <begin position="83"/>
        <end position="105"/>
    </location>
</feature>
<dbReference type="EMBL" id="CP033433">
    <property type="protein sequence ID" value="AYQ75531.1"/>
    <property type="molecule type" value="Genomic_DNA"/>
</dbReference>
<evidence type="ECO:0000313" key="2">
    <source>
        <dbReference type="EMBL" id="AYQ75531.1"/>
    </source>
</evidence>
<dbReference type="Proteomes" id="UP000269097">
    <property type="component" value="Chromosome"/>
</dbReference>
<dbReference type="AlphaFoldDB" id="A0A3G3K5S5"/>
<keyword evidence="3" id="KW-1185">Reference proteome</keyword>
<reference evidence="2 3" key="1">
    <citation type="submission" date="2018-10" db="EMBL/GenBank/DDBJ databases">
        <title>Genome Sequence of Cohnella sp.</title>
        <authorList>
            <person name="Srinivasan S."/>
            <person name="Kim M.K."/>
        </authorList>
    </citation>
    <scope>NUCLEOTIDE SEQUENCE [LARGE SCALE GENOMIC DNA]</scope>
    <source>
        <strain evidence="2 3">18JY8-7</strain>
    </source>
</reference>
<keyword evidence="1" id="KW-0472">Membrane</keyword>
<evidence type="ECO:0000256" key="1">
    <source>
        <dbReference type="SAM" id="Phobius"/>
    </source>
</evidence>
<evidence type="ECO:0000313" key="3">
    <source>
        <dbReference type="Proteomes" id="UP000269097"/>
    </source>
</evidence>
<name>A0A3G3K5S5_9BACL</name>